<feature type="region of interest" description="Disordered" evidence="1">
    <location>
        <begin position="125"/>
        <end position="189"/>
    </location>
</feature>
<feature type="compositionally biased region" description="Low complexity" evidence="1">
    <location>
        <begin position="369"/>
        <end position="387"/>
    </location>
</feature>
<dbReference type="AlphaFoldDB" id="A0A7S4P8P8"/>
<dbReference type="EMBL" id="HBKN01039695">
    <property type="protein sequence ID" value="CAE2327427.1"/>
    <property type="molecule type" value="Transcribed_RNA"/>
</dbReference>
<evidence type="ECO:0000313" key="2">
    <source>
        <dbReference type="EMBL" id="CAE2327427.1"/>
    </source>
</evidence>
<evidence type="ECO:0000256" key="1">
    <source>
        <dbReference type="SAM" id="MobiDB-lite"/>
    </source>
</evidence>
<dbReference type="InterPro" id="IPR046347">
    <property type="entry name" value="bZIP_sf"/>
</dbReference>
<name>A0A7S4P8P8_GUITH</name>
<feature type="compositionally biased region" description="Basic and acidic residues" evidence="1">
    <location>
        <begin position="151"/>
        <end position="162"/>
    </location>
</feature>
<accession>A0A7S4P8P8</accession>
<organism evidence="2">
    <name type="scientific">Guillardia theta</name>
    <name type="common">Cryptophyte</name>
    <name type="synonym">Cryptomonas phi</name>
    <dbReference type="NCBI Taxonomy" id="55529"/>
    <lineage>
        <taxon>Eukaryota</taxon>
        <taxon>Cryptophyceae</taxon>
        <taxon>Pyrenomonadales</taxon>
        <taxon>Geminigeraceae</taxon>
        <taxon>Guillardia</taxon>
    </lineage>
</organism>
<dbReference type="GO" id="GO:0003700">
    <property type="term" value="F:DNA-binding transcription factor activity"/>
    <property type="evidence" value="ECO:0007669"/>
    <property type="project" value="InterPro"/>
</dbReference>
<feature type="compositionally biased region" description="Basic and acidic residues" evidence="1">
    <location>
        <begin position="177"/>
        <end position="189"/>
    </location>
</feature>
<gene>
    <name evidence="2" type="ORF">GTHE00462_LOCUS31057</name>
</gene>
<reference evidence="2" key="1">
    <citation type="submission" date="2021-01" db="EMBL/GenBank/DDBJ databases">
        <authorList>
            <person name="Corre E."/>
            <person name="Pelletier E."/>
            <person name="Niang G."/>
            <person name="Scheremetjew M."/>
            <person name="Finn R."/>
            <person name="Kale V."/>
            <person name="Holt S."/>
            <person name="Cochrane G."/>
            <person name="Meng A."/>
            <person name="Brown T."/>
            <person name="Cohen L."/>
        </authorList>
    </citation>
    <scope>NUCLEOTIDE SEQUENCE</scope>
    <source>
        <strain evidence="2">CCMP 2712</strain>
    </source>
</reference>
<feature type="region of interest" description="Disordered" evidence="1">
    <location>
        <begin position="369"/>
        <end position="393"/>
    </location>
</feature>
<feature type="region of interest" description="Disordered" evidence="1">
    <location>
        <begin position="1"/>
        <end position="62"/>
    </location>
</feature>
<feature type="compositionally biased region" description="Polar residues" evidence="1">
    <location>
        <begin position="128"/>
        <end position="148"/>
    </location>
</feature>
<protein>
    <submittedName>
        <fullName evidence="2">Uncharacterized protein</fullName>
    </submittedName>
</protein>
<feature type="compositionally biased region" description="Polar residues" evidence="1">
    <location>
        <begin position="22"/>
        <end position="46"/>
    </location>
</feature>
<sequence length="454" mass="52156">MEFDRYREAAQKRYPRPFKDPSSWQRADPSPTTWNDAQSHDAQQQRELYAQTERYQRPTYPASVQASEAMSMSNSRFNFVQDLHKVSHSKANMSWTVLSPIEPAQFPSALKPKQRMKRLLPDVDDVADNTSEGSLATLSSPSTESQLMYDSKSESSNRKSVHEEEDSPLHISFTNHRGHDLSDGSEGEKEKNLKLRMQIVELQNQLSLAKQMVKNAYFESSDNEQDEMYNTRFMMEDRIRISELEEKVHSLTSQNIKLISEKDLLQEKMRALEQQAMANALQMMKPMRDEEISKLKGAYRRRELSQIKTIQSMKQSLNKTLHLLKELQVDEMKWKKHLDLTSGKNFWTKSDTERGVTWCTWSIKEKVISPARSTSPPSHSSSSLRTSPQHELSPDSLRFPVLLESDSPGGVGGHSHPDMPVLASASLVRPPYRWPSTEQSVMFDSNTHHGNIMR</sequence>
<feature type="compositionally biased region" description="Basic and acidic residues" evidence="1">
    <location>
        <begin position="1"/>
        <end position="11"/>
    </location>
</feature>
<proteinExistence type="predicted"/>
<dbReference type="SUPFAM" id="SSF57959">
    <property type="entry name" value="Leucine zipper domain"/>
    <property type="match status" value="1"/>
</dbReference>